<dbReference type="GO" id="GO:0016491">
    <property type="term" value="F:oxidoreductase activity"/>
    <property type="evidence" value="ECO:0007669"/>
    <property type="project" value="UniProtKB-UniRule"/>
</dbReference>
<evidence type="ECO:0000256" key="18">
    <source>
        <dbReference type="PIRSR" id="PIRSR038885-2"/>
    </source>
</evidence>
<evidence type="ECO:0000313" key="22">
    <source>
        <dbReference type="EMBL" id="AZL93149.1"/>
    </source>
</evidence>
<comment type="function">
    <text evidence="1 19">Component of the ubiquinol-cytochrome c reductase complex (complex III or cytochrome b-c1 complex) that is part of the mitochondrial respiratory chain. The b-c1 complex mediates electron transfer from ubiquinol to cytochrome c. Contributes to the generation of a proton gradient across the mitochondrial membrane that is then used for ATP synthesis.</text>
</comment>
<dbReference type="InterPro" id="IPR036150">
    <property type="entry name" value="Cyt_b/b6_C_sf"/>
</dbReference>
<keyword evidence="8 19" id="KW-0812">Transmembrane</keyword>
<keyword evidence="16 19" id="KW-0472">Membrane</keyword>
<feature type="domain" description="Cytochrome b/b6 N-terminal region profile" evidence="20">
    <location>
        <begin position="1"/>
        <end position="209"/>
    </location>
</feature>
<dbReference type="SUPFAM" id="SSF81648">
    <property type="entry name" value="a domain/subunit of cytochrome bc1 complex (Ubiquinol-cytochrome c reductase)"/>
    <property type="match status" value="1"/>
</dbReference>
<proteinExistence type="inferred from homology"/>
<evidence type="ECO:0000256" key="14">
    <source>
        <dbReference type="ARBA" id="ARBA00023075"/>
    </source>
</evidence>
<evidence type="ECO:0000256" key="8">
    <source>
        <dbReference type="ARBA" id="ARBA00022692"/>
    </source>
</evidence>
<feature type="binding site" description="axial binding residue" evidence="18">
    <location>
        <position position="182"/>
    </location>
    <ligand>
        <name>heme b</name>
        <dbReference type="ChEBI" id="CHEBI:60344"/>
        <label>b562</label>
    </ligand>
    <ligandPart>
        <name>Fe</name>
        <dbReference type="ChEBI" id="CHEBI:18248"/>
    </ligandPart>
</feature>
<keyword evidence="11 19" id="KW-0249">Electron transport</keyword>
<evidence type="ECO:0000256" key="3">
    <source>
        <dbReference type="ARBA" id="ARBA00011649"/>
    </source>
</evidence>
<comment type="subunit">
    <text evidence="3">The main subunits of complex b-c1 are: cytochrome b, cytochrome c1 and the Rieske protein.</text>
</comment>
<feature type="binding site" evidence="17">
    <location>
        <position position="201"/>
    </location>
    <ligand>
        <name>a ubiquinone</name>
        <dbReference type="ChEBI" id="CHEBI:16389"/>
    </ligand>
</feature>
<dbReference type="InterPro" id="IPR048259">
    <property type="entry name" value="Cytochrome_b_N_euk/bac"/>
</dbReference>
<feature type="transmembrane region" description="Helical" evidence="19">
    <location>
        <begin position="320"/>
        <end position="341"/>
    </location>
</feature>
<evidence type="ECO:0000259" key="20">
    <source>
        <dbReference type="PROSITE" id="PS51002"/>
    </source>
</evidence>
<reference evidence="22" key="1">
    <citation type="journal article" date="2018" name="Mol. Phylogenet. Evol.">
        <title>Mitochondrial phylogenomics of the Hymenoptera.</title>
        <authorList>
            <person name="Tang P."/>
            <person name="Zhu J.C."/>
            <person name="Zheng B.Y."/>
            <person name="Wei S.J."/>
            <person name="Sharkey M."/>
            <person name="Chen X.X."/>
            <person name="Vogler A.P."/>
        </authorList>
    </citation>
    <scope>NUCLEOTIDE SEQUENCE</scope>
</reference>
<dbReference type="InterPro" id="IPR016174">
    <property type="entry name" value="Di-haem_cyt_TM"/>
</dbReference>
<keyword evidence="15 19" id="KW-0496">Mitochondrion</keyword>
<dbReference type="GO" id="GO:0046872">
    <property type="term" value="F:metal ion binding"/>
    <property type="evidence" value="ECO:0007669"/>
    <property type="project" value="UniProtKB-UniRule"/>
</dbReference>
<dbReference type="InterPro" id="IPR005798">
    <property type="entry name" value="Cyt_b/b6_C"/>
</dbReference>
<evidence type="ECO:0000256" key="17">
    <source>
        <dbReference type="PIRSR" id="PIRSR038885-1"/>
    </source>
</evidence>
<dbReference type="PANTHER" id="PTHR19271:SF16">
    <property type="entry name" value="CYTOCHROME B"/>
    <property type="match status" value="1"/>
</dbReference>
<evidence type="ECO:0000259" key="21">
    <source>
        <dbReference type="PROSITE" id="PS51003"/>
    </source>
</evidence>
<feature type="transmembrane region" description="Helical" evidence="19">
    <location>
        <begin position="145"/>
        <end position="166"/>
    </location>
</feature>
<evidence type="ECO:0000256" key="19">
    <source>
        <dbReference type="RuleBase" id="RU362117"/>
    </source>
</evidence>
<comment type="cofactor">
    <cofactor evidence="19">
        <name>heme b</name>
        <dbReference type="ChEBI" id="CHEBI:60344"/>
    </cofactor>
    <text evidence="19">Binds 2 heme groups non-covalently.</text>
</comment>
<feature type="transmembrane region" description="Helical" evidence="19">
    <location>
        <begin position="178"/>
        <end position="199"/>
    </location>
</feature>
<evidence type="ECO:0000256" key="13">
    <source>
        <dbReference type="ARBA" id="ARBA00023004"/>
    </source>
</evidence>
<evidence type="ECO:0000256" key="10">
    <source>
        <dbReference type="ARBA" id="ARBA00022792"/>
    </source>
</evidence>
<dbReference type="SUPFAM" id="SSF81342">
    <property type="entry name" value="Transmembrane di-heme cytochromes"/>
    <property type="match status" value="1"/>
</dbReference>
<keyword evidence="5 19" id="KW-0813">Transport</keyword>
<feature type="binding site" description="axial binding residue" evidence="18">
    <location>
        <position position="97"/>
    </location>
    <ligand>
        <name>heme b</name>
        <dbReference type="ChEBI" id="CHEBI:60344"/>
        <label>b566</label>
    </ligand>
    <ligandPart>
        <name>Fe</name>
        <dbReference type="ChEBI" id="CHEBI:18248"/>
    </ligandPart>
</feature>
<keyword evidence="14" id="KW-0830">Ubiquinone</keyword>
<dbReference type="AlphaFoldDB" id="A0A3Q8U9X2"/>
<evidence type="ECO:0000256" key="11">
    <source>
        <dbReference type="ARBA" id="ARBA00022982"/>
    </source>
</evidence>
<keyword evidence="10" id="KW-0999">Mitochondrion inner membrane</keyword>
<dbReference type="InterPro" id="IPR030689">
    <property type="entry name" value="Cytochrome_b"/>
</dbReference>
<evidence type="ECO:0000256" key="4">
    <source>
        <dbReference type="ARBA" id="ARBA00013531"/>
    </source>
</evidence>
<comment type="subcellular location">
    <subcellularLocation>
        <location evidence="2">Mitochondrion inner membrane</location>
        <topology evidence="2">Multi-pass membrane protein</topology>
    </subcellularLocation>
</comment>
<protein>
    <recommendedName>
        <fullName evidence="4 19">Cytochrome b</fullName>
    </recommendedName>
</protein>
<evidence type="ECO:0000256" key="16">
    <source>
        <dbReference type="ARBA" id="ARBA00023136"/>
    </source>
</evidence>
<dbReference type="GO" id="GO:0005743">
    <property type="term" value="C:mitochondrial inner membrane"/>
    <property type="evidence" value="ECO:0007669"/>
    <property type="project" value="UniProtKB-SubCell"/>
</dbReference>
<dbReference type="InterPro" id="IPR027387">
    <property type="entry name" value="Cytb/b6-like_sf"/>
</dbReference>
<dbReference type="InterPro" id="IPR048260">
    <property type="entry name" value="Cytochrome_b_C_euk/bac"/>
</dbReference>
<keyword evidence="9 18" id="KW-0479">Metal-binding</keyword>
<comment type="cofactor">
    <cofactor evidence="18">
        <name>heme</name>
        <dbReference type="ChEBI" id="CHEBI:30413"/>
    </cofactor>
    <text evidence="18">Binds 2 heme groups non-covalently.</text>
</comment>
<dbReference type="CDD" id="cd00284">
    <property type="entry name" value="Cytochrome_b_N"/>
    <property type="match status" value="1"/>
</dbReference>
<dbReference type="PROSITE" id="PS51002">
    <property type="entry name" value="CYTB_NTER"/>
    <property type="match status" value="1"/>
</dbReference>
<geneLocation type="mitochondrion" evidence="22"/>
<name>A0A3Q8U9X2_9HYME</name>
<feature type="domain" description="Cytochrome b/b6 C-terminal region profile" evidence="21">
    <location>
        <begin position="210"/>
        <end position="371"/>
    </location>
</feature>
<gene>
    <name evidence="22" type="primary">cob</name>
</gene>
<evidence type="ECO:0000256" key="9">
    <source>
        <dbReference type="ARBA" id="ARBA00022723"/>
    </source>
</evidence>
<feature type="transmembrane region" description="Helical" evidence="19">
    <location>
        <begin position="288"/>
        <end position="308"/>
    </location>
</feature>
<feature type="transmembrane region" description="Helical" evidence="19">
    <location>
        <begin position="77"/>
        <end position="99"/>
    </location>
</feature>
<dbReference type="PIRSF" id="PIRSF038885">
    <property type="entry name" value="COB"/>
    <property type="match status" value="1"/>
</dbReference>
<feature type="transmembrane region" description="Helical" evidence="19">
    <location>
        <begin position="220"/>
        <end position="243"/>
    </location>
</feature>
<comment type="similarity">
    <text evidence="19">Belongs to the cytochrome b family.</text>
</comment>
<dbReference type="CDD" id="cd00290">
    <property type="entry name" value="cytochrome_b_C"/>
    <property type="match status" value="1"/>
</dbReference>
<dbReference type="Pfam" id="PF00033">
    <property type="entry name" value="Cytochrome_B"/>
    <property type="match status" value="1"/>
</dbReference>
<feature type="transmembrane region" description="Helical" evidence="19">
    <location>
        <begin position="347"/>
        <end position="367"/>
    </location>
</feature>
<feature type="binding site" description="axial binding residue" evidence="18">
    <location>
        <position position="83"/>
    </location>
    <ligand>
        <name>heme b</name>
        <dbReference type="ChEBI" id="CHEBI:60344"/>
        <label>b562</label>
    </ligand>
    <ligandPart>
        <name>Fe</name>
        <dbReference type="ChEBI" id="CHEBI:18248"/>
    </ligandPart>
</feature>
<evidence type="ECO:0000256" key="7">
    <source>
        <dbReference type="ARBA" id="ARBA00022660"/>
    </source>
</evidence>
<sequence length="371" mass="43094">MKTPIMKNPPFFNIMSSFITLPTPSNISTWWNFGSMLGLCLITQIISGLILTMHYLPSTSMAFYSVIHIMNDTNMGWMIRYLHLNMASFFFICLYIHMLRGLYNMSFTLKYPWLSGISILFILMATAFMGYVLPWGQMSFWGATVITNLMSAIPYVGNLIVTWLWGGFSVSHPTLNRFYTFHFILPFIVLMMVIIHLTMLHETGSNNPLGVQSNFYKISFHPYFTLKDMMGFLIMFMLIMTMINLSPNFLNDPENFIEANPMSTPPHIQPEWYFLFAYSILRSIPNKLGGVIALIMSILILMLLPLMNKYTKIINMKYSIYKKMIFIMLIHTIIILTWIGMKPIESPFLQIGQIYSTMYFTIFLLLMKNSK</sequence>
<evidence type="ECO:0000256" key="2">
    <source>
        <dbReference type="ARBA" id="ARBA00004448"/>
    </source>
</evidence>
<dbReference type="GO" id="GO:0008121">
    <property type="term" value="F:quinol-cytochrome-c reductase activity"/>
    <property type="evidence" value="ECO:0007669"/>
    <property type="project" value="InterPro"/>
</dbReference>
<feature type="binding site" description="axial binding residue" evidence="18">
    <location>
        <position position="196"/>
    </location>
    <ligand>
        <name>heme b</name>
        <dbReference type="ChEBI" id="CHEBI:60344"/>
        <label>b566</label>
    </ligand>
    <ligandPart>
        <name>Fe</name>
        <dbReference type="ChEBI" id="CHEBI:18248"/>
    </ligandPart>
</feature>
<keyword evidence="7 19" id="KW-0679">Respiratory chain</keyword>
<dbReference type="PANTHER" id="PTHR19271">
    <property type="entry name" value="CYTOCHROME B"/>
    <property type="match status" value="1"/>
</dbReference>
<dbReference type="Gene3D" id="1.20.810.10">
    <property type="entry name" value="Cytochrome Bc1 Complex, Chain C"/>
    <property type="match status" value="1"/>
</dbReference>
<evidence type="ECO:0000256" key="6">
    <source>
        <dbReference type="ARBA" id="ARBA00022617"/>
    </source>
</evidence>
<evidence type="ECO:0000256" key="5">
    <source>
        <dbReference type="ARBA" id="ARBA00022448"/>
    </source>
</evidence>
<keyword evidence="12 19" id="KW-1133">Transmembrane helix</keyword>
<evidence type="ECO:0000256" key="15">
    <source>
        <dbReference type="ARBA" id="ARBA00023128"/>
    </source>
</evidence>
<organism evidence="22">
    <name type="scientific">Ceraphronidae sp. ZJUH_2016007</name>
    <dbReference type="NCBI Taxonomy" id="2491153"/>
    <lineage>
        <taxon>Eukaryota</taxon>
        <taxon>Metazoa</taxon>
        <taxon>Ecdysozoa</taxon>
        <taxon>Arthropoda</taxon>
        <taxon>Hexapoda</taxon>
        <taxon>Insecta</taxon>
        <taxon>Pterygota</taxon>
        <taxon>Neoptera</taxon>
        <taxon>Endopterygota</taxon>
        <taxon>Hymenoptera</taxon>
        <taxon>Apocrita</taxon>
        <taxon>Ceraphronoidea</taxon>
        <taxon>Ceraphronidae</taxon>
    </lineage>
</organism>
<dbReference type="Pfam" id="PF00032">
    <property type="entry name" value="Cytochrom_B_C"/>
    <property type="match status" value="1"/>
</dbReference>
<keyword evidence="13 18" id="KW-0408">Iron</keyword>
<dbReference type="InterPro" id="IPR005797">
    <property type="entry name" value="Cyt_b/b6_N"/>
</dbReference>
<dbReference type="GO" id="GO:0045275">
    <property type="term" value="C:respiratory chain complex III"/>
    <property type="evidence" value="ECO:0007669"/>
    <property type="project" value="InterPro"/>
</dbReference>
<dbReference type="EMBL" id="MG923488">
    <property type="protein sequence ID" value="AZL93149.1"/>
    <property type="molecule type" value="Genomic_DNA"/>
</dbReference>
<keyword evidence="6 18" id="KW-0349">Heme</keyword>
<accession>A0A3Q8U9X2</accession>
<evidence type="ECO:0000256" key="1">
    <source>
        <dbReference type="ARBA" id="ARBA00002566"/>
    </source>
</evidence>
<evidence type="ECO:0000256" key="12">
    <source>
        <dbReference type="ARBA" id="ARBA00022989"/>
    </source>
</evidence>
<feature type="transmembrane region" description="Helical" evidence="19">
    <location>
        <begin position="30"/>
        <end position="56"/>
    </location>
</feature>
<feature type="transmembrane region" description="Helical" evidence="19">
    <location>
        <begin position="111"/>
        <end position="133"/>
    </location>
</feature>
<dbReference type="PROSITE" id="PS51003">
    <property type="entry name" value="CYTB_CTER"/>
    <property type="match status" value="1"/>
</dbReference>
<dbReference type="GO" id="GO:0006122">
    <property type="term" value="P:mitochondrial electron transport, ubiquinol to cytochrome c"/>
    <property type="evidence" value="ECO:0007669"/>
    <property type="project" value="TreeGrafter"/>
</dbReference>